<dbReference type="InterPro" id="IPR036271">
    <property type="entry name" value="Tet_transcr_reg_TetR-rel_C_sf"/>
</dbReference>
<gene>
    <name evidence="5" type="ORF">V5F30_24005</name>
</gene>
<evidence type="ECO:0000256" key="1">
    <source>
        <dbReference type="ARBA" id="ARBA00023125"/>
    </source>
</evidence>
<sequence>MDQTVLPTRRPARKSGTTPTRRHRKTEQRRQQIFSGALSCFEQKGYHETTVADIAAAAGVSSGLIYQYFNDKRDLLFQVILEILEAYNRDVPSALIGVKDPLERLQAAAIAYYKVIDQRVQATLFAYRESASLEKEQIAILKSKELQTNQLIVDCVLECERAGFCMDVDPELATYWIINSAHAWGLKNWRLRKVISFEDYARKTLGVIIRGMLNDAGEAHFSRHNLLDGRPL</sequence>
<dbReference type="PROSITE" id="PS50977">
    <property type="entry name" value="HTH_TETR_2"/>
    <property type="match status" value="1"/>
</dbReference>
<feature type="domain" description="HTH tetR-type" evidence="4">
    <location>
        <begin position="27"/>
        <end position="87"/>
    </location>
</feature>
<dbReference type="SUPFAM" id="SSF46689">
    <property type="entry name" value="Homeodomain-like"/>
    <property type="match status" value="1"/>
</dbReference>
<organism evidence="5 6">
    <name type="scientific">Xanthobacter aminoxidans</name>
    <dbReference type="NCBI Taxonomy" id="186280"/>
    <lineage>
        <taxon>Bacteria</taxon>
        <taxon>Pseudomonadati</taxon>
        <taxon>Pseudomonadota</taxon>
        <taxon>Alphaproteobacteria</taxon>
        <taxon>Hyphomicrobiales</taxon>
        <taxon>Xanthobacteraceae</taxon>
        <taxon>Xanthobacter</taxon>
    </lineage>
</organism>
<dbReference type="Gene3D" id="1.10.10.60">
    <property type="entry name" value="Homeodomain-like"/>
    <property type="match status" value="1"/>
</dbReference>
<dbReference type="RefSeq" id="WP_051679054.1">
    <property type="nucleotide sequence ID" value="NZ_JAMJXC010000009.1"/>
</dbReference>
<keyword evidence="1 2" id="KW-0238">DNA-binding</keyword>
<dbReference type="PANTHER" id="PTHR30055:SF226">
    <property type="entry name" value="HTH-TYPE TRANSCRIPTIONAL REGULATOR PKSA"/>
    <property type="match status" value="1"/>
</dbReference>
<evidence type="ECO:0000313" key="6">
    <source>
        <dbReference type="Proteomes" id="UP001604043"/>
    </source>
</evidence>
<dbReference type="Gene3D" id="1.10.357.10">
    <property type="entry name" value="Tetracycline Repressor, domain 2"/>
    <property type="match status" value="1"/>
</dbReference>
<dbReference type="InterPro" id="IPR023772">
    <property type="entry name" value="DNA-bd_HTH_TetR-type_CS"/>
</dbReference>
<dbReference type="PRINTS" id="PR00455">
    <property type="entry name" value="HTHTETR"/>
</dbReference>
<dbReference type="PROSITE" id="PS01081">
    <property type="entry name" value="HTH_TETR_1"/>
    <property type="match status" value="1"/>
</dbReference>
<evidence type="ECO:0000259" key="4">
    <source>
        <dbReference type="PROSITE" id="PS50977"/>
    </source>
</evidence>
<dbReference type="InterPro" id="IPR001647">
    <property type="entry name" value="HTH_TetR"/>
</dbReference>
<dbReference type="SUPFAM" id="SSF48498">
    <property type="entry name" value="Tetracyclin repressor-like, C-terminal domain"/>
    <property type="match status" value="1"/>
</dbReference>
<dbReference type="InterPro" id="IPR050109">
    <property type="entry name" value="HTH-type_TetR-like_transc_reg"/>
</dbReference>
<feature type="region of interest" description="Disordered" evidence="3">
    <location>
        <begin position="1"/>
        <end position="29"/>
    </location>
</feature>
<dbReference type="Pfam" id="PF17932">
    <property type="entry name" value="TetR_C_24"/>
    <property type="match status" value="1"/>
</dbReference>
<dbReference type="EMBL" id="JBAFUR010000010">
    <property type="protein sequence ID" value="MFG1255296.1"/>
    <property type="molecule type" value="Genomic_DNA"/>
</dbReference>
<dbReference type="InterPro" id="IPR041490">
    <property type="entry name" value="KstR2_TetR_C"/>
</dbReference>
<dbReference type="InterPro" id="IPR009057">
    <property type="entry name" value="Homeodomain-like_sf"/>
</dbReference>
<reference evidence="5 6" key="1">
    <citation type="submission" date="2024-02" db="EMBL/GenBank/DDBJ databases">
        <title>Expansion and revision of Xanthobacter and proposal of Roseixanthobacter gen. nov.</title>
        <authorList>
            <person name="Soltysiak M.P.M."/>
            <person name="Jalihal A."/>
            <person name="Ory A."/>
            <person name="Chrisophersen C."/>
            <person name="Lee A.D."/>
            <person name="Boulton J."/>
            <person name="Springer M."/>
        </authorList>
    </citation>
    <scope>NUCLEOTIDE SEQUENCE [LARGE SCALE GENOMIC DNA]</scope>
    <source>
        <strain evidence="5 6">CB5</strain>
    </source>
</reference>
<dbReference type="Proteomes" id="UP001604043">
    <property type="component" value="Unassembled WGS sequence"/>
</dbReference>
<evidence type="ECO:0000256" key="3">
    <source>
        <dbReference type="SAM" id="MobiDB-lite"/>
    </source>
</evidence>
<evidence type="ECO:0000313" key="5">
    <source>
        <dbReference type="EMBL" id="MFG1255296.1"/>
    </source>
</evidence>
<feature type="DNA-binding region" description="H-T-H motif" evidence="2">
    <location>
        <begin position="50"/>
        <end position="69"/>
    </location>
</feature>
<accession>A0ABW6ZN76</accession>
<dbReference type="Pfam" id="PF00440">
    <property type="entry name" value="TetR_N"/>
    <property type="match status" value="1"/>
</dbReference>
<dbReference type="PANTHER" id="PTHR30055">
    <property type="entry name" value="HTH-TYPE TRANSCRIPTIONAL REGULATOR RUTR"/>
    <property type="match status" value="1"/>
</dbReference>
<proteinExistence type="predicted"/>
<name>A0ABW6ZN76_9HYPH</name>
<protein>
    <submittedName>
        <fullName evidence="5">TetR/AcrR family transcriptional regulator</fullName>
    </submittedName>
</protein>
<comment type="caution">
    <text evidence="5">The sequence shown here is derived from an EMBL/GenBank/DDBJ whole genome shotgun (WGS) entry which is preliminary data.</text>
</comment>
<evidence type="ECO:0000256" key="2">
    <source>
        <dbReference type="PROSITE-ProRule" id="PRU00335"/>
    </source>
</evidence>
<keyword evidence="6" id="KW-1185">Reference proteome</keyword>